<reference evidence="7 8" key="1">
    <citation type="submission" date="2024-11" db="EMBL/GenBank/DDBJ databases">
        <title>Adaptive evolution of stress response genes in parasites aligns with host niche diversity.</title>
        <authorList>
            <person name="Hahn C."/>
            <person name="Resl P."/>
        </authorList>
    </citation>
    <scope>NUCLEOTIDE SEQUENCE [LARGE SCALE GENOMIC DNA]</scope>
    <source>
        <strain evidence="7">EGGRZ-B1_66</strain>
        <tissue evidence="7">Body</tissue>
    </source>
</reference>
<dbReference type="InterPro" id="IPR002048">
    <property type="entry name" value="EF_hand_dom"/>
</dbReference>
<dbReference type="PANTHER" id="PTHR18905:SF13">
    <property type="entry name" value="NON-CENTROSOMAL MICROTUBULE ARRAY"/>
    <property type="match status" value="1"/>
</dbReference>
<feature type="compositionally biased region" description="Basic and acidic residues" evidence="5">
    <location>
        <begin position="245"/>
        <end position="273"/>
    </location>
</feature>
<proteinExistence type="predicted"/>
<gene>
    <name evidence="7" type="ORF">Ciccas_008843</name>
</gene>
<comment type="caution">
    <text evidence="7">The sequence shown here is derived from an EMBL/GenBank/DDBJ whole genome shotgun (WGS) entry which is preliminary data.</text>
</comment>
<feature type="compositionally biased region" description="Basic and acidic residues" evidence="5">
    <location>
        <begin position="102"/>
        <end position="169"/>
    </location>
</feature>
<feature type="domain" description="EF-hand" evidence="6">
    <location>
        <begin position="342"/>
        <end position="377"/>
    </location>
</feature>
<dbReference type="Proteomes" id="UP001626550">
    <property type="component" value="Unassembled WGS sequence"/>
</dbReference>
<keyword evidence="2" id="KW-0963">Cytoplasm</keyword>
<evidence type="ECO:0000256" key="5">
    <source>
        <dbReference type="SAM" id="MobiDB-lite"/>
    </source>
</evidence>
<evidence type="ECO:0000256" key="1">
    <source>
        <dbReference type="ARBA" id="ARBA00004300"/>
    </source>
</evidence>
<feature type="region of interest" description="Disordered" evidence="5">
    <location>
        <begin position="1"/>
        <end position="342"/>
    </location>
</feature>
<dbReference type="GO" id="GO:0005813">
    <property type="term" value="C:centrosome"/>
    <property type="evidence" value="ECO:0007669"/>
    <property type="project" value="UniProtKB-SubCell"/>
</dbReference>
<evidence type="ECO:0000256" key="2">
    <source>
        <dbReference type="ARBA" id="ARBA00022490"/>
    </source>
</evidence>
<feature type="compositionally biased region" description="Pro residues" evidence="5">
    <location>
        <begin position="186"/>
        <end position="196"/>
    </location>
</feature>
<dbReference type="PANTHER" id="PTHR18905">
    <property type="entry name" value="NINEIN"/>
    <property type="match status" value="1"/>
</dbReference>
<evidence type="ECO:0000256" key="4">
    <source>
        <dbReference type="ARBA" id="ARBA00023212"/>
    </source>
</evidence>
<feature type="compositionally biased region" description="Polar residues" evidence="5">
    <location>
        <begin position="60"/>
        <end position="87"/>
    </location>
</feature>
<feature type="compositionally biased region" description="Basic and acidic residues" evidence="5">
    <location>
        <begin position="218"/>
        <end position="237"/>
    </location>
</feature>
<keyword evidence="8" id="KW-1185">Reference proteome</keyword>
<dbReference type="AlphaFoldDB" id="A0ABD2Q0E7"/>
<evidence type="ECO:0000259" key="6">
    <source>
        <dbReference type="PROSITE" id="PS50222"/>
    </source>
</evidence>
<feature type="compositionally biased region" description="Basic and acidic residues" evidence="5">
    <location>
        <begin position="292"/>
        <end position="329"/>
    </location>
</feature>
<dbReference type="InterPro" id="IPR011992">
    <property type="entry name" value="EF-hand-dom_pair"/>
</dbReference>
<evidence type="ECO:0000313" key="7">
    <source>
        <dbReference type="EMBL" id="KAL3312567.1"/>
    </source>
</evidence>
<dbReference type="EMBL" id="JBJKFK010001646">
    <property type="protein sequence ID" value="KAL3312567.1"/>
    <property type="molecule type" value="Genomic_DNA"/>
</dbReference>
<accession>A0ABD2Q0E7</accession>
<name>A0ABD2Q0E7_9PLAT</name>
<dbReference type="Gene3D" id="1.10.238.10">
    <property type="entry name" value="EF-hand"/>
    <property type="match status" value="1"/>
</dbReference>
<comment type="subcellular location">
    <subcellularLocation>
        <location evidence="1">Cytoplasm</location>
        <location evidence="1">Cytoskeleton</location>
        <location evidence="1">Microtubule organizing center</location>
        <location evidence="1">Centrosome</location>
    </subcellularLocation>
</comment>
<keyword evidence="4" id="KW-0206">Cytoskeleton</keyword>
<dbReference type="PROSITE" id="PS50222">
    <property type="entry name" value="EF_HAND_2"/>
    <property type="match status" value="1"/>
</dbReference>
<evidence type="ECO:0000256" key="3">
    <source>
        <dbReference type="ARBA" id="ARBA00022553"/>
    </source>
</evidence>
<feature type="compositionally biased region" description="Polar residues" evidence="5">
    <location>
        <begin position="40"/>
        <end position="52"/>
    </location>
</feature>
<evidence type="ECO:0000313" key="8">
    <source>
        <dbReference type="Proteomes" id="UP001626550"/>
    </source>
</evidence>
<organism evidence="7 8">
    <name type="scientific">Cichlidogyrus casuarinus</name>
    <dbReference type="NCBI Taxonomy" id="1844966"/>
    <lineage>
        <taxon>Eukaryota</taxon>
        <taxon>Metazoa</taxon>
        <taxon>Spiralia</taxon>
        <taxon>Lophotrochozoa</taxon>
        <taxon>Platyhelminthes</taxon>
        <taxon>Monogenea</taxon>
        <taxon>Monopisthocotylea</taxon>
        <taxon>Dactylogyridea</taxon>
        <taxon>Ancyrocephalidae</taxon>
        <taxon>Cichlidogyrus</taxon>
    </lineage>
</organism>
<feature type="compositionally biased region" description="Basic and acidic residues" evidence="5">
    <location>
        <begin position="197"/>
        <end position="211"/>
    </location>
</feature>
<protein>
    <recommendedName>
        <fullName evidence="6">EF-hand domain-containing protein</fullName>
    </recommendedName>
</protein>
<sequence>MPINSPGRNPRSAREDLLEQVAQRDEEIARQVLLKAPKKPNQTIPNTSSGSKETNKIEQKPTTSTENIAKSTEESASTNMDKSNNLLDLSKKPATEKPSASNKKEAEPAKKGFFDMFKKSETPEPEIDKKIDPAPKKGIFDLFKKPETPEPEIEKKSDSASKTKPDQKAEQTTTTAKVNLEKPVVEPAPAPMPTPEPAKKGFFDLFKKPEPEPTIDAELPKTEEPKKGFFDLFKKTETPSSDTPPSKEEVVESQKETKSKGFFDLFKKDEPDQAKANTEVPDIVVEPSSSVAKEDPAKQIDKEKDEYKKKINEILDKKERDREQMKMKEGPPTARNSPGYRTEEENLRSIWKELGVGKNGLLSKEELRRVCEHIGIDDMSDEELNTLYKKLDPYNEGGVSFDGFLTGLYRKTSDFRNPGRQLSGRNAAALRSGLGKPIGLMDGFERTQLPGSSVSSGLFSALNLDGSG</sequence>
<dbReference type="Pfam" id="PF13499">
    <property type="entry name" value="EF-hand_7"/>
    <property type="match status" value="1"/>
</dbReference>
<feature type="compositionally biased region" description="Basic and acidic residues" evidence="5">
    <location>
        <begin position="12"/>
        <end position="29"/>
    </location>
</feature>
<keyword evidence="3" id="KW-0597">Phosphoprotein</keyword>
<dbReference type="SUPFAM" id="SSF47473">
    <property type="entry name" value="EF-hand"/>
    <property type="match status" value="1"/>
</dbReference>